<dbReference type="EMBL" id="JBHUDJ010000002">
    <property type="protein sequence ID" value="MFD1586092.1"/>
    <property type="molecule type" value="Genomic_DNA"/>
</dbReference>
<protein>
    <submittedName>
        <fullName evidence="7">Thermosome subunit beta</fullName>
    </submittedName>
</protein>
<accession>A0ABD6C9Y7</accession>
<dbReference type="PROSITE" id="PS00751">
    <property type="entry name" value="TCP1_2"/>
    <property type="match status" value="1"/>
</dbReference>
<dbReference type="Gene3D" id="3.50.7.10">
    <property type="entry name" value="GroEL"/>
    <property type="match status" value="1"/>
</dbReference>
<keyword evidence="2 5" id="KW-0547">Nucleotide-binding</keyword>
<dbReference type="Proteomes" id="UP001597119">
    <property type="component" value="Unassembled WGS sequence"/>
</dbReference>
<feature type="compositionally biased region" description="Gly residues" evidence="6">
    <location>
        <begin position="531"/>
        <end position="550"/>
    </location>
</feature>
<dbReference type="NCBIfam" id="NF041083">
    <property type="entry name" value="thermosome_beta"/>
    <property type="match status" value="1"/>
</dbReference>
<evidence type="ECO:0000256" key="1">
    <source>
        <dbReference type="ARBA" id="ARBA00008020"/>
    </source>
</evidence>
<dbReference type="InterPro" id="IPR027413">
    <property type="entry name" value="GROEL-like_equatorial_sf"/>
</dbReference>
<dbReference type="NCBIfam" id="NF041082">
    <property type="entry name" value="thermosome_alpha"/>
    <property type="match status" value="1"/>
</dbReference>
<gene>
    <name evidence="7" type="primary">thsB</name>
    <name evidence="7" type="ORF">ACFR9U_03790</name>
</gene>
<evidence type="ECO:0000256" key="6">
    <source>
        <dbReference type="SAM" id="MobiDB-lite"/>
    </source>
</evidence>
<reference evidence="7 8" key="1">
    <citation type="journal article" date="2019" name="Int. J. Syst. Evol. Microbiol.">
        <title>The Global Catalogue of Microorganisms (GCM) 10K type strain sequencing project: providing services to taxonomists for standard genome sequencing and annotation.</title>
        <authorList>
            <consortium name="The Broad Institute Genomics Platform"/>
            <consortium name="The Broad Institute Genome Sequencing Center for Infectious Disease"/>
            <person name="Wu L."/>
            <person name="Ma J."/>
        </authorList>
    </citation>
    <scope>NUCLEOTIDE SEQUENCE [LARGE SCALE GENOMIC DNA]</scope>
    <source>
        <strain evidence="7 8">CGMCC 1.12125</strain>
    </source>
</reference>
<evidence type="ECO:0000256" key="5">
    <source>
        <dbReference type="RuleBase" id="RU004187"/>
    </source>
</evidence>
<dbReference type="InterPro" id="IPR053374">
    <property type="entry name" value="TCP-1_chaperonin"/>
</dbReference>
<dbReference type="Gene3D" id="1.10.560.10">
    <property type="entry name" value="GroEL-like equatorial domain"/>
    <property type="match status" value="1"/>
</dbReference>
<dbReference type="Gene3D" id="3.30.260.10">
    <property type="entry name" value="TCP-1-like chaperonin intermediate domain"/>
    <property type="match status" value="1"/>
</dbReference>
<organism evidence="7 8">
    <name type="scientific">Halorientalis brevis</name>
    <dbReference type="NCBI Taxonomy" id="1126241"/>
    <lineage>
        <taxon>Archaea</taxon>
        <taxon>Methanobacteriati</taxon>
        <taxon>Methanobacteriota</taxon>
        <taxon>Stenosarchaea group</taxon>
        <taxon>Halobacteria</taxon>
        <taxon>Halobacteriales</taxon>
        <taxon>Haloarculaceae</taxon>
        <taxon>Halorientalis</taxon>
    </lineage>
</organism>
<keyword evidence="8" id="KW-1185">Reference proteome</keyword>
<keyword evidence="4 5" id="KW-0143">Chaperone</keyword>
<comment type="similarity">
    <text evidence="1 5">Belongs to the TCP-1 chaperonin family.</text>
</comment>
<dbReference type="InterPro" id="IPR054827">
    <property type="entry name" value="thermosome_alpha"/>
</dbReference>
<dbReference type="PROSITE" id="PS00995">
    <property type="entry name" value="TCP1_3"/>
    <property type="match status" value="1"/>
</dbReference>
<dbReference type="InterPro" id="IPR002194">
    <property type="entry name" value="Chaperonin_TCP-1_CS"/>
</dbReference>
<dbReference type="SUPFAM" id="SSF52029">
    <property type="entry name" value="GroEL apical domain-like"/>
    <property type="match status" value="1"/>
</dbReference>
<dbReference type="InterPro" id="IPR017998">
    <property type="entry name" value="Chaperone_TCP-1"/>
</dbReference>
<sequence length="550" mass="58341">MQGQPMIIMGDDAQRMKDKNAQEHNIAAARAVAESVRSTLGPKGMDKMLVSSMGSVTVTNDGVTILQEMDIDNPTAEMIVEVAETQENEAGDGTTTAVAVAGELLKQAEDLIEQDIHPTAIIRGFDLASKQAQEEIDDIAESVEPDDEETIRKVAETSMTGKGAELNKEHLSQIIYDAVEAVTVEAEDGSHVTDLEFLNIETQTGRSAGDSELLEGAVIDKDPVHEDMPTDLDDASILLIDQPVEVEEAEADASLSVDSPDQLQQFIEQEEQQLREKVDQIVETGADVVVCQKGIDDMAQHYLAKEGVLALRRVKKSDMQFLKEVVEANIVSDLDSASAEDLGTGDLTRDEDAELFYVEGGDSHGVTLLLRGSTEHVVDELERGVNDALDVVAATVTDGRVLAGGGAVEVELARRLRDYADSVEGREQLAVEAFGDAVELIPRVLAENAGLDPIDTLVDLRAAHDDGDEKAGLNVFSGDVEDTLDAGIVEPAHAKEQAVSSATEAANLVLKIDDIISAGDLSTEGEEDEGGPGGAPGGMGGMGGGMGGMM</sequence>
<evidence type="ECO:0000313" key="7">
    <source>
        <dbReference type="EMBL" id="MFD1586092.1"/>
    </source>
</evidence>
<dbReference type="InterPro" id="IPR027409">
    <property type="entry name" value="GroEL-like_apical_dom_sf"/>
</dbReference>
<dbReference type="InterPro" id="IPR012714">
    <property type="entry name" value="Thermosome_arc"/>
</dbReference>
<dbReference type="PANTHER" id="PTHR11353">
    <property type="entry name" value="CHAPERONIN"/>
    <property type="match status" value="1"/>
</dbReference>
<dbReference type="PROSITE" id="PS00750">
    <property type="entry name" value="TCP1_1"/>
    <property type="match status" value="1"/>
</dbReference>
<name>A0ABD6C9Y7_9EURY</name>
<dbReference type="RefSeq" id="WP_247377553.1">
    <property type="nucleotide sequence ID" value="NZ_JALLGV010000003.1"/>
</dbReference>
<dbReference type="NCBIfam" id="TIGR02339">
    <property type="entry name" value="thermosome_arch"/>
    <property type="match status" value="1"/>
</dbReference>
<dbReference type="GO" id="GO:0005524">
    <property type="term" value="F:ATP binding"/>
    <property type="evidence" value="ECO:0007669"/>
    <property type="project" value="UniProtKB-KW"/>
</dbReference>
<evidence type="ECO:0000256" key="4">
    <source>
        <dbReference type="ARBA" id="ARBA00023186"/>
    </source>
</evidence>
<dbReference type="PRINTS" id="PR00304">
    <property type="entry name" value="TCOMPLEXTCP1"/>
</dbReference>
<evidence type="ECO:0000256" key="3">
    <source>
        <dbReference type="ARBA" id="ARBA00022840"/>
    </source>
</evidence>
<dbReference type="InterPro" id="IPR002423">
    <property type="entry name" value="Cpn60/GroEL/TCP-1"/>
</dbReference>
<dbReference type="AlphaFoldDB" id="A0ABD6C9Y7"/>
<dbReference type="Pfam" id="PF00118">
    <property type="entry name" value="Cpn60_TCP1"/>
    <property type="match status" value="1"/>
</dbReference>
<dbReference type="SUPFAM" id="SSF48592">
    <property type="entry name" value="GroEL equatorial domain-like"/>
    <property type="match status" value="1"/>
</dbReference>
<dbReference type="InterPro" id="IPR027410">
    <property type="entry name" value="TCP-1-like_intermed_sf"/>
</dbReference>
<evidence type="ECO:0000313" key="8">
    <source>
        <dbReference type="Proteomes" id="UP001597119"/>
    </source>
</evidence>
<comment type="caution">
    <text evidence="7">The sequence shown here is derived from an EMBL/GenBank/DDBJ whole genome shotgun (WGS) entry which is preliminary data.</text>
</comment>
<keyword evidence="3 5" id="KW-0067">ATP-binding</keyword>
<evidence type="ECO:0000256" key="2">
    <source>
        <dbReference type="ARBA" id="ARBA00022741"/>
    </source>
</evidence>
<dbReference type="SUPFAM" id="SSF54849">
    <property type="entry name" value="GroEL-intermediate domain like"/>
    <property type="match status" value="1"/>
</dbReference>
<proteinExistence type="inferred from homology"/>
<feature type="region of interest" description="Disordered" evidence="6">
    <location>
        <begin position="521"/>
        <end position="550"/>
    </location>
</feature>